<keyword evidence="3" id="KW-1185">Reference proteome</keyword>
<accession>A0A6A1WFB8</accession>
<dbReference type="PANTHER" id="PTHR34272">
    <property type="entry name" value="EXPRESSED PROTEIN"/>
    <property type="match status" value="1"/>
</dbReference>
<feature type="domain" description="DUF7086" evidence="1">
    <location>
        <begin position="146"/>
        <end position="213"/>
    </location>
</feature>
<sequence>MEVQAAAALPWTAANDGKIQEILQFSLCVAKNGLGGSIGVIAFESIGVGVVKAARPGSLTHSFKIRFGHLVKKVKIIFDPVRANPGFVYAGGSWSISSYPGGGGPSRPGRNRTSKSPVLRNVTPETTDIPVPYPWATTRRATVHSLDYLLSNEIKVIRGEVRCKQCDKQYELEYDLVQKFKEVASYASENMSSMNDGAPAVWMNPTLPSCKFC</sequence>
<proteinExistence type="predicted"/>
<evidence type="ECO:0000313" key="3">
    <source>
        <dbReference type="Proteomes" id="UP000516437"/>
    </source>
</evidence>
<dbReference type="Proteomes" id="UP000516437">
    <property type="component" value="Chromosome 2"/>
</dbReference>
<dbReference type="Pfam" id="PF23324">
    <property type="entry name" value="DUF7086"/>
    <property type="match status" value="1"/>
</dbReference>
<reference evidence="2 3" key="1">
    <citation type="journal article" date="2019" name="Plant Biotechnol. J.">
        <title>The red bayberry genome and genetic basis of sex determination.</title>
        <authorList>
            <person name="Jia H.M."/>
            <person name="Jia H.J."/>
            <person name="Cai Q.L."/>
            <person name="Wang Y."/>
            <person name="Zhao H.B."/>
            <person name="Yang W.F."/>
            <person name="Wang G.Y."/>
            <person name="Li Y.H."/>
            <person name="Zhan D.L."/>
            <person name="Shen Y.T."/>
            <person name="Niu Q.F."/>
            <person name="Chang L."/>
            <person name="Qiu J."/>
            <person name="Zhao L."/>
            <person name="Xie H.B."/>
            <person name="Fu W.Y."/>
            <person name="Jin J."/>
            <person name="Li X.W."/>
            <person name="Jiao Y."/>
            <person name="Zhou C.C."/>
            <person name="Tu T."/>
            <person name="Chai C.Y."/>
            <person name="Gao J.L."/>
            <person name="Fan L.J."/>
            <person name="van de Weg E."/>
            <person name="Wang J.Y."/>
            <person name="Gao Z.S."/>
        </authorList>
    </citation>
    <scope>NUCLEOTIDE SEQUENCE [LARGE SCALE GENOMIC DNA]</scope>
    <source>
        <tissue evidence="2">Leaves</tissue>
    </source>
</reference>
<dbReference type="AlphaFoldDB" id="A0A6A1WFB8"/>
<evidence type="ECO:0000259" key="1">
    <source>
        <dbReference type="Pfam" id="PF23324"/>
    </source>
</evidence>
<gene>
    <name evidence="2" type="ORF">CJ030_MR2G007953</name>
</gene>
<protein>
    <recommendedName>
        <fullName evidence="1">DUF7086 domain-containing protein</fullName>
    </recommendedName>
</protein>
<dbReference type="EMBL" id="RXIC02000020">
    <property type="protein sequence ID" value="KAB1223999.1"/>
    <property type="molecule type" value="Genomic_DNA"/>
</dbReference>
<organism evidence="2 3">
    <name type="scientific">Morella rubra</name>
    <name type="common">Chinese bayberry</name>
    <dbReference type="NCBI Taxonomy" id="262757"/>
    <lineage>
        <taxon>Eukaryota</taxon>
        <taxon>Viridiplantae</taxon>
        <taxon>Streptophyta</taxon>
        <taxon>Embryophyta</taxon>
        <taxon>Tracheophyta</taxon>
        <taxon>Spermatophyta</taxon>
        <taxon>Magnoliopsida</taxon>
        <taxon>eudicotyledons</taxon>
        <taxon>Gunneridae</taxon>
        <taxon>Pentapetalae</taxon>
        <taxon>rosids</taxon>
        <taxon>fabids</taxon>
        <taxon>Fagales</taxon>
        <taxon>Myricaceae</taxon>
        <taxon>Morella</taxon>
    </lineage>
</organism>
<dbReference type="OrthoDB" id="1900495at2759"/>
<evidence type="ECO:0000313" key="2">
    <source>
        <dbReference type="EMBL" id="KAB1223999.1"/>
    </source>
</evidence>
<dbReference type="PANTHER" id="PTHR34272:SF1">
    <property type="entry name" value="EXPRESSED PROTEIN"/>
    <property type="match status" value="1"/>
</dbReference>
<name>A0A6A1WFB8_9ROSI</name>
<comment type="caution">
    <text evidence="2">The sequence shown here is derived from an EMBL/GenBank/DDBJ whole genome shotgun (WGS) entry which is preliminary data.</text>
</comment>
<dbReference type="InterPro" id="IPR055513">
    <property type="entry name" value="DUF7086"/>
</dbReference>